<organism evidence="1 2">
    <name type="scientific">Chaetomium tenue</name>
    <dbReference type="NCBI Taxonomy" id="1854479"/>
    <lineage>
        <taxon>Eukaryota</taxon>
        <taxon>Fungi</taxon>
        <taxon>Dikarya</taxon>
        <taxon>Ascomycota</taxon>
        <taxon>Pezizomycotina</taxon>
        <taxon>Sordariomycetes</taxon>
        <taxon>Sordariomycetidae</taxon>
        <taxon>Sordariales</taxon>
        <taxon>Chaetomiaceae</taxon>
        <taxon>Chaetomium</taxon>
    </lineage>
</organism>
<dbReference type="Proteomes" id="UP000724584">
    <property type="component" value="Unassembled WGS sequence"/>
</dbReference>
<sequence>MSASKMVAPAAGEPAEPPGAIGVGIDFGTTYSSVVFIHSDKKRVVSVQYPNQLHYVERGQAPSVVTAYDLRTAPNIENPPSSQSQHPNWGFSAPATHQIFELFKLSLMPQQHLSDRFWRSPSVAKARNTLRARRVTAEEATEVFLRELWDFSLGEAAREFGMSVGQMRAAPLLVAMGIPANWSRDTVTALREAANNAGISGSHAHPAISFLPETEADLISFIADKAISTDFEVSPLFSAHSPLHTLKTYGPVSDNPQDGDIIGICDVGGGTIVSLLIAPGGWVPTNTQLQDTGTYMYMHEASTTAATPMFQECVAGDSQLAGTILLDDTFFTQVETKLRYQTTEKVRSLITRESIVQHFSEPWHSNLKRQFNGTGGFSILVPGFFMTWNQRKERRGPNYNPPRVSFTQ</sequence>
<gene>
    <name evidence="1" type="ORF">F5144DRAFT_395151</name>
</gene>
<name>A0ACB7NWC6_9PEZI</name>
<proteinExistence type="predicted"/>
<reference evidence="1 2" key="1">
    <citation type="journal article" date="2021" name="Nat. Commun.">
        <title>Genetic determinants of endophytism in the Arabidopsis root mycobiome.</title>
        <authorList>
            <person name="Mesny F."/>
            <person name="Miyauchi S."/>
            <person name="Thiergart T."/>
            <person name="Pickel B."/>
            <person name="Atanasova L."/>
            <person name="Karlsson M."/>
            <person name="Huettel B."/>
            <person name="Barry K.W."/>
            <person name="Haridas S."/>
            <person name="Chen C."/>
            <person name="Bauer D."/>
            <person name="Andreopoulos W."/>
            <person name="Pangilinan J."/>
            <person name="LaButti K."/>
            <person name="Riley R."/>
            <person name="Lipzen A."/>
            <person name="Clum A."/>
            <person name="Drula E."/>
            <person name="Henrissat B."/>
            <person name="Kohler A."/>
            <person name="Grigoriev I.V."/>
            <person name="Martin F.M."/>
            <person name="Hacquard S."/>
        </authorList>
    </citation>
    <scope>NUCLEOTIDE SEQUENCE [LARGE SCALE GENOMIC DNA]</scope>
    <source>
        <strain evidence="1 2">MPI-SDFR-AT-0079</strain>
    </source>
</reference>
<comment type="caution">
    <text evidence="1">The sequence shown here is derived from an EMBL/GenBank/DDBJ whole genome shotgun (WGS) entry which is preliminary data.</text>
</comment>
<keyword evidence="2" id="KW-1185">Reference proteome</keyword>
<protein>
    <submittedName>
        <fullName evidence="1">Uncharacterized protein</fullName>
    </submittedName>
</protein>
<dbReference type="EMBL" id="JAGIZQ010000007">
    <property type="protein sequence ID" value="KAH6617554.1"/>
    <property type="molecule type" value="Genomic_DNA"/>
</dbReference>
<evidence type="ECO:0000313" key="2">
    <source>
        <dbReference type="Proteomes" id="UP000724584"/>
    </source>
</evidence>
<evidence type="ECO:0000313" key="1">
    <source>
        <dbReference type="EMBL" id="KAH6617554.1"/>
    </source>
</evidence>
<accession>A0ACB7NWC6</accession>